<dbReference type="PANTHER" id="PTHR11076:SF35">
    <property type="entry name" value="DNA REPAIR PROTEIN HOMOLOG YOBH"/>
    <property type="match status" value="1"/>
</dbReference>
<reference evidence="2 3" key="1">
    <citation type="submission" date="2019-03" db="EMBL/GenBank/DDBJ databases">
        <authorList>
            <person name="Ashton P.M."/>
            <person name="Dallman T."/>
            <person name="Nair S."/>
            <person name="De Pinna E."/>
            <person name="Peters T."/>
            <person name="Grant K."/>
        </authorList>
    </citation>
    <scope>NUCLEOTIDE SEQUENCE [LARGE SCALE GENOMIC DNA]</scope>
    <source>
        <strain evidence="2">RL15000271</strain>
    </source>
</reference>
<dbReference type="Gene3D" id="1.10.150.20">
    <property type="entry name" value="5' to 3' exonuclease, C-terminal subdomain"/>
    <property type="match status" value="1"/>
</dbReference>
<evidence type="ECO:0000313" key="2">
    <source>
        <dbReference type="EMBL" id="EAE2897527.1"/>
    </source>
</evidence>
<dbReference type="AlphaFoldDB" id="A0A6Y6YQT6"/>
<comment type="caution">
    <text evidence="2">The sequence shown here is derived from an EMBL/GenBank/DDBJ whole genome shotgun (WGS) entry which is preliminary data.</text>
</comment>
<dbReference type="CDD" id="cd01700">
    <property type="entry name" value="PolY_Pol_V_umuC"/>
    <property type="match status" value="1"/>
</dbReference>
<dbReference type="InterPro" id="IPR050116">
    <property type="entry name" value="DNA_polymerase-Y"/>
</dbReference>
<dbReference type="InterPro" id="IPR001126">
    <property type="entry name" value="UmuC"/>
</dbReference>
<dbReference type="InterPro" id="IPR053848">
    <property type="entry name" value="IMS_HHH_1"/>
</dbReference>
<dbReference type="Proteomes" id="UP000401273">
    <property type="component" value="Unassembled WGS sequence"/>
</dbReference>
<dbReference type="Gene3D" id="3.30.70.270">
    <property type="match status" value="1"/>
</dbReference>
<dbReference type="InterPro" id="IPR036775">
    <property type="entry name" value="DNA_pol_Y-fam_lit_finger_sf"/>
</dbReference>
<dbReference type="GO" id="GO:0003684">
    <property type="term" value="F:damaged DNA binding"/>
    <property type="evidence" value="ECO:0007669"/>
    <property type="project" value="InterPro"/>
</dbReference>
<dbReference type="PANTHER" id="PTHR11076">
    <property type="entry name" value="DNA REPAIR POLYMERASE UMUC / TRANSFERASE FAMILY MEMBER"/>
    <property type="match status" value="1"/>
</dbReference>
<dbReference type="SUPFAM" id="SSF100879">
    <property type="entry name" value="Lesion bypass DNA polymerase (Y-family), little finger domain"/>
    <property type="match status" value="1"/>
</dbReference>
<dbReference type="Gene3D" id="3.40.1170.60">
    <property type="match status" value="1"/>
</dbReference>
<dbReference type="GO" id="GO:0005829">
    <property type="term" value="C:cytosol"/>
    <property type="evidence" value="ECO:0007669"/>
    <property type="project" value="TreeGrafter"/>
</dbReference>
<dbReference type="Pfam" id="PF00817">
    <property type="entry name" value="IMS"/>
    <property type="match status" value="1"/>
</dbReference>
<sequence length="429" mass="49396">MRHVVIFCASILNRFFASVECVKRRLNPLEAYLVVMSNAERAGGLVLAATPKMKQEHHIKTGSRMYELPTWDKRIIIAPPRMKLYLKVNAMIQAIFRRYVPAEFIHVYSIDECFLDVTGSHLLFGSTEEIVRKIQRDILEELRLYVTVGIGDNPLLAKLALDNVAKNRDDGIAEWRYEHVPETIWKIRHLDDVCGIGRRTAVRLQKMGIFNMYQLSQTPPQVLKNVMGVVGEQLYYHAHGIDYSLLNEKYVPVSKSYGKSQILEKDYHVLAEVEIVIREMVEEVAMRLRQNHVDTAVIHLSVGYSKYSIKKGFSHQAKIPPTSSSHALIPYFLQLFRRYDEREPVRSIAISCGKITLKTGLQLNLFEDFTQTLNHEQLEITVDKIRSRYGFKSLMHASSLLNGATGLKRSDIYSTLSRDQDIQYTYIFL</sequence>
<dbReference type="SUPFAM" id="SSF56672">
    <property type="entry name" value="DNA/RNA polymerases"/>
    <property type="match status" value="1"/>
</dbReference>
<comment type="similarity">
    <text evidence="1">Belongs to the DNA polymerase type-Y family.</text>
</comment>
<accession>A0A6Y6YQT6</accession>
<dbReference type="Pfam" id="PF11799">
    <property type="entry name" value="IMS_C"/>
    <property type="match status" value="1"/>
</dbReference>
<dbReference type="PROSITE" id="PS50173">
    <property type="entry name" value="UMUC"/>
    <property type="match status" value="1"/>
</dbReference>
<dbReference type="GO" id="GO:0042276">
    <property type="term" value="P:error-prone translesion synthesis"/>
    <property type="evidence" value="ECO:0007669"/>
    <property type="project" value="TreeGrafter"/>
</dbReference>
<dbReference type="Pfam" id="PF21999">
    <property type="entry name" value="IMS_HHH_1"/>
    <property type="match status" value="1"/>
</dbReference>
<dbReference type="Gene3D" id="3.30.1490.100">
    <property type="entry name" value="DNA polymerase, Y-family, little finger domain"/>
    <property type="match status" value="1"/>
</dbReference>
<proteinExistence type="inferred from homology"/>
<dbReference type="InterPro" id="IPR043128">
    <property type="entry name" value="Rev_trsase/Diguanyl_cyclase"/>
</dbReference>
<dbReference type="InterPro" id="IPR043502">
    <property type="entry name" value="DNA/RNA_pol_sf"/>
</dbReference>
<evidence type="ECO:0000256" key="1">
    <source>
        <dbReference type="ARBA" id="ARBA00010945"/>
    </source>
</evidence>
<dbReference type="GO" id="GO:0003887">
    <property type="term" value="F:DNA-directed DNA polymerase activity"/>
    <property type="evidence" value="ECO:0007669"/>
    <property type="project" value="InterPro"/>
</dbReference>
<dbReference type="InterPro" id="IPR017961">
    <property type="entry name" value="DNA_pol_Y-fam_little_finger"/>
</dbReference>
<dbReference type="GO" id="GO:0006281">
    <property type="term" value="P:DNA repair"/>
    <property type="evidence" value="ECO:0007669"/>
    <property type="project" value="InterPro"/>
</dbReference>
<dbReference type="GO" id="GO:0009432">
    <property type="term" value="P:SOS response"/>
    <property type="evidence" value="ECO:0007669"/>
    <property type="project" value="TreeGrafter"/>
</dbReference>
<dbReference type="EMBL" id="AAARLF010000003">
    <property type="protein sequence ID" value="EAE2897527.1"/>
    <property type="molecule type" value="Genomic_DNA"/>
</dbReference>
<protein>
    <submittedName>
        <fullName evidence="2">Y-family DNA polymerase</fullName>
    </submittedName>
</protein>
<organism evidence="2 3">
    <name type="scientific">Listeria monocytogenes</name>
    <dbReference type="NCBI Taxonomy" id="1639"/>
    <lineage>
        <taxon>Bacteria</taxon>
        <taxon>Bacillati</taxon>
        <taxon>Bacillota</taxon>
        <taxon>Bacilli</taxon>
        <taxon>Bacillales</taxon>
        <taxon>Listeriaceae</taxon>
        <taxon>Listeria</taxon>
    </lineage>
</organism>
<dbReference type="RefSeq" id="WP_070778515.1">
    <property type="nucleotide sequence ID" value="NZ_CP196567.1"/>
</dbReference>
<evidence type="ECO:0000313" key="3">
    <source>
        <dbReference type="Proteomes" id="UP000401273"/>
    </source>
</evidence>
<gene>
    <name evidence="2" type="ORF">E1W43_06140</name>
</gene>
<name>A0A6Y6YQT6_LISMN</name>